<dbReference type="PRINTS" id="PR00195">
    <property type="entry name" value="DYNAMIN"/>
</dbReference>
<gene>
    <name evidence="6" type="ORF">WJX75_008246</name>
</gene>
<feature type="compositionally biased region" description="Polar residues" evidence="3">
    <location>
        <begin position="779"/>
        <end position="805"/>
    </location>
</feature>
<evidence type="ECO:0000259" key="4">
    <source>
        <dbReference type="PROSITE" id="PS51388"/>
    </source>
</evidence>
<dbReference type="InterPro" id="IPR027417">
    <property type="entry name" value="P-loop_NTPase"/>
</dbReference>
<dbReference type="PROSITE" id="PS51388">
    <property type="entry name" value="GED"/>
    <property type="match status" value="1"/>
</dbReference>
<evidence type="ECO:0000313" key="7">
    <source>
        <dbReference type="Proteomes" id="UP001491310"/>
    </source>
</evidence>
<feature type="region of interest" description="Disordered" evidence="3">
    <location>
        <begin position="623"/>
        <end position="648"/>
    </location>
</feature>
<evidence type="ECO:0000259" key="5">
    <source>
        <dbReference type="PROSITE" id="PS51718"/>
    </source>
</evidence>
<protein>
    <submittedName>
        <fullName evidence="6">Uncharacterized protein</fullName>
    </submittedName>
</protein>
<proteinExistence type="predicted"/>
<dbReference type="SMART" id="SM00053">
    <property type="entry name" value="DYNc"/>
    <property type="match status" value="1"/>
</dbReference>
<dbReference type="InterPro" id="IPR045063">
    <property type="entry name" value="Dynamin_N"/>
</dbReference>
<dbReference type="Pfam" id="PF01031">
    <property type="entry name" value="Dynamin_M"/>
    <property type="match status" value="1"/>
</dbReference>
<evidence type="ECO:0000313" key="6">
    <source>
        <dbReference type="EMBL" id="KAK9908459.1"/>
    </source>
</evidence>
<dbReference type="Pfam" id="PF00350">
    <property type="entry name" value="Dynamin_N"/>
    <property type="match status" value="1"/>
</dbReference>
<accession>A0ABR2YNB1</accession>
<dbReference type="Proteomes" id="UP001491310">
    <property type="component" value="Unassembled WGS sequence"/>
</dbReference>
<dbReference type="InterPro" id="IPR003130">
    <property type="entry name" value="GED"/>
</dbReference>
<dbReference type="EMBL" id="JALJOT010000008">
    <property type="protein sequence ID" value="KAK9908459.1"/>
    <property type="molecule type" value="Genomic_DNA"/>
</dbReference>
<reference evidence="6 7" key="1">
    <citation type="journal article" date="2024" name="Nat. Commun.">
        <title>Phylogenomics reveals the evolutionary origins of lichenization in chlorophyte algae.</title>
        <authorList>
            <person name="Puginier C."/>
            <person name="Libourel C."/>
            <person name="Otte J."/>
            <person name="Skaloud P."/>
            <person name="Haon M."/>
            <person name="Grisel S."/>
            <person name="Petersen M."/>
            <person name="Berrin J.G."/>
            <person name="Delaux P.M."/>
            <person name="Dal Grande F."/>
            <person name="Keller J."/>
        </authorList>
    </citation>
    <scope>NUCLEOTIDE SEQUENCE [LARGE SCALE GENOMIC DNA]</scope>
    <source>
        <strain evidence="6 7">SAG 216-7</strain>
    </source>
</reference>
<evidence type="ECO:0000256" key="3">
    <source>
        <dbReference type="SAM" id="MobiDB-lite"/>
    </source>
</evidence>
<dbReference type="SMART" id="SM00302">
    <property type="entry name" value="GED"/>
    <property type="match status" value="1"/>
</dbReference>
<dbReference type="Gene3D" id="3.40.50.300">
    <property type="entry name" value="P-loop containing nucleotide triphosphate hydrolases"/>
    <property type="match status" value="1"/>
</dbReference>
<dbReference type="PROSITE" id="PS51718">
    <property type="entry name" value="G_DYNAMIN_2"/>
    <property type="match status" value="1"/>
</dbReference>
<dbReference type="InterPro" id="IPR030381">
    <property type="entry name" value="G_DYNAMIN_dom"/>
</dbReference>
<feature type="region of interest" description="Disordered" evidence="3">
    <location>
        <begin position="766"/>
        <end position="827"/>
    </location>
</feature>
<name>A0ABR2YNB1_9CHLO</name>
<feature type="compositionally biased region" description="Basic and acidic residues" evidence="3">
    <location>
        <begin position="531"/>
        <end position="544"/>
    </location>
</feature>
<dbReference type="InterPro" id="IPR001401">
    <property type="entry name" value="Dynamin_GTPase"/>
</dbReference>
<sequence>MGDGGLGETLIPAINKLQDIFSQVTIDFRLDLPQVAVVGSQSSGKSSVLEALVGRDFLPRGPEICTRRPLLLQLVKQAAGSGKAAEWGEFLHCPGKRFYDFERIRQEILTETERTVGHNKGISDKPIRLKIYSPNVLTMTLVDLPGIAKVPVGDQPSDIEKRIRKMVLEYIRHPTCVILAVSAANADLVNSDALELARAADPEGRRTVGVLTKLDIMDRGTDASAILRNEVVPLRLGYIGMINRSQADINTRRSIRDAIAAETAFFESHPAYQEVKDQCGRTALSGSLNRVLVEHIRASLPTLRTRLEEALEKCNTELRVYGDAPPGQTNAARGALLLQLLDSYAVRYSEMLDGRSEHLPVNELAGGARIRHIFLDIFVNGLQELNPSSELTDDDVRTAIKNSGGVRGSLLIPDAPFELLVRRAISRLLTPSLQCKEFVHAELLRIAAQCAPPDIARFPKLKAHLISEVEEFVNSGAAPAERMIRDVIDCEHSYINTDHPSFIGGSRAIAQVMERRQAAAEEAEEQNSEGSGRDGRGHVADGMHTHSSSLPNLRHTGDSGHHARGSHSTKNMRVSVHAHPVEPELFAPEDLLEARAGSGPSLLALEGPEPSPAAGQTAHKWFSNWFGSNHEGPSENGHDSPLPQPPFTLRVPTSITEQEEVQVEVTRLLVECYFDIVRANLQDAVPKAVMHFLVLRVQRGLQQHLIKNLYREDLFKDMMSEREDVAAKRNKCLGAQQAFREALAALEALPQQLTALAGRTTSQALPPEALSWSEPAPISKSSTVAPGGLSSTPPTCSLGSHNSSPLRAPRVTQPYHSPPITISGVTA</sequence>
<dbReference type="InterPro" id="IPR020850">
    <property type="entry name" value="GED_dom"/>
</dbReference>
<organism evidence="6 7">
    <name type="scientific">Coccomyxa subellipsoidea</name>
    <dbReference type="NCBI Taxonomy" id="248742"/>
    <lineage>
        <taxon>Eukaryota</taxon>
        <taxon>Viridiplantae</taxon>
        <taxon>Chlorophyta</taxon>
        <taxon>core chlorophytes</taxon>
        <taxon>Trebouxiophyceae</taxon>
        <taxon>Trebouxiophyceae incertae sedis</taxon>
        <taxon>Coccomyxaceae</taxon>
        <taxon>Coccomyxa</taxon>
    </lineage>
</organism>
<dbReference type="Pfam" id="PF02212">
    <property type="entry name" value="GED"/>
    <property type="match status" value="1"/>
</dbReference>
<keyword evidence="2" id="KW-0342">GTP-binding</keyword>
<comment type="caution">
    <text evidence="6">The sequence shown here is derived from an EMBL/GenBank/DDBJ whole genome shotgun (WGS) entry which is preliminary data.</text>
</comment>
<dbReference type="PANTHER" id="PTHR11566">
    <property type="entry name" value="DYNAMIN"/>
    <property type="match status" value="1"/>
</dbReference>
<dbReference type="InterPro" id="IPR022812">
    <property type="entry name" value="Dynamin"/>
</dbReference>
<dbReference type="Gene3D" id="1.20.120.1240">
    <property type="entry name" value="Dynamin, middle domain"/>
    <property type="match status" value="1"/>
</dbReference>
<dbReference type="SUPFAM" id="SSF52540">
    <property type="entry name" value="P-loop containing nucleoside triphosphate hydrolases"/>
    <property type="match status" value="1"/>
</dbReference>
<feature type="domain" description="GED" evidence="4">
    <location>
        <begin position="663"/>
        <end position="754"/>
    </location>
</feature>
<keyword evidence="7" id="KW-1185">Reference proteome</keyword>
<evidence type="ECO:0000256" key="2">
    <source>
        <dbReference type="ARBA" id="ARBA00023134"/>
    </source>
</evidence>
<feature type="region of interest" description="Disordered" evidence="3">
    <location>
        <begin position="514"/>
        <end position="569"/>
    </location>
</feature>
<dbReference type="InterPro" id="IPR000375">
    <property type="entry name" value="Dynamin_stalk"/>
</dbReference>
<feature type="domain" description="Dynamin-type G" evidence="5">
    <location>
        <begin position="29"/>
        <end position="301"/>
    </location>
</feature>
<evidence type="ECO:0000256" key="1">
    <source>
        <dbReference type="ARBA" id="ARBA00022741"/>
    </source>
</evidence>
<keyword evidence="1" id="KW-0547">Nucleotide-binding</keyword>
<dbReference type="CDD" id="cd08771">
    <property type="entry name" value="DLP_1"/>
    <property type="match status" value="1"/>
</dbReference>
<dbReference type="PANTHER" id="PTHR11566:SF21">
    <property type="entry name" value="DYNAMIN RELATED PROTEIN 1, ISOFORM A"/>
    <property type="match status" value="1"/>
</dbReference>